<dbReference type="Pfam" id="PF00501">
    <property type="entry name" value="AMP-binding"/>
    <property type="match status" value="1"/>
</dbReference>
<name>A0ABS7QUZ0_9ACTN</name>
<dbReference type="Gene3D" id="3.40.50.12780">
    <property type="entry name" value="N-terminal domain of ligase-like"/>
    <property type="match status" value="1"/>
</dbReference>
<feature type="domain" description="AMP-dependent synthetase/ligase" evidence="1">
    <location>
        <begin position="1"/>
        <end position="111"/>
    </location>
</feature>
<evidence type="ECO:0000259" key="1">
    <source>
        <dbReference type="Pfam" id="PF00501"/>
    </source>
</evidence>
<gene>
    <name evidence="2" type="ORF">K7472_19580</name>
</gene>
<dbReference type="InterPro" id="IPR042099">
    <property type="entry name" value="ANL_N_sf"/>
</dbReference>
<keyword evidence="3" id="KW-1185">Reference proteome</keyword>
<evidence type="ECO:0000313" key="3">
    <source>
        <dbReference type="Proteomes" id="UP001198565"/>
    </source>
</evidence>
<protein>
    <submittedName>
        <fullName evidence="2">AMP-binding protein</fullName>
    </submittedName>
</protein>
<dbReference type="EMBL" id="JAINVZ010000013">
    <property type="protein sequence ID" value="MBY8887033.1"/>
    <property type="molecule type" value="Genomic_DNA"/>
</dbReference>
<dbReference type="SUPFAM" id="SSF56801">
    <property type="entry name" value="Acetyl-CoA synthetase-like"/>
    <property type="match status" value="1"/>
</dbReference>
<accession>A0ABS7QUZ0</accession>
<reference evidence="2 3" key="1">
    <citation type="submission" date="2021-08" db="EMBL/GenBank/DDBJ databases">
        <title>Streptomyces sp. PTM05 isolated from lichen.</title>
        <authorList>
            <person name="Somphong A."/>
            <person name="Phongsopitanun W."/>
            <person name="Tanasupawat S."/>
        </authorList>
    </citation>
    <scope>NUCLEOTIDE SEQUENCE [LARGE SCALE GENOMIC DNA]</scope>
    <source>
        <strain evidence="2 3">Ptm05</strain>
    </source>
</reference>
<dbReference type="Proteomes" id="UP001198565">
    <property type="component" value="Unassembled WGS sequence"/>
</dbReference>
<proteinExistence type="predicted"/>
<dbReference type="InterPro" id="IPR000873">
    <property type="entry name" value="AMP-dep_synth/lig_dom"/>
</dbReference>
<comment type="caution">
    <text evidence="2">The sequence shown here is derived from an EMBL/GenBank/DDBJ whole genome shotgun (WGS) entry which is preliminary data.</text>
</comment>
<evidence type="ECO:0000313" key="2">
    <source>
        <dbReference type="EMBL" id="MBY8887033.1"/>
    </source>
</evidence>
<sequence>MSYGELWERAGAVAADWHHDSLRAGEFVCILGFTSRDFTTIDLACLRSGATSVALQSSASAAQLRLIIGETEPCTLASSVELLDTALDAAAESSSLRRILVFDYLAQIDEQREVRRCPPAPGGMGPPDHARLTERRHRARVGPSARSRFRGHV</sequence>
<organism evidence="2 3">
    <name type="scientific">Streptantibioticus parmotrematis</name>
    <dbReference type="NCBI Taxonomy" id="2873249"/>
    <lineage>
        <taxon>Bacteria</taxon>
        <taxon>Bacillati</taxon>
        <taxon>Actinomycetota</taxon>
        <taxon>Actinomycetes</taxon>
        <taxon>Kitasatosporales</taxon>
        <taxon>Streptomycetaceae</taxon>
        <taxon>Streptantibioticus</taxon>
    </lineage>
</organism>